<name>A0A387AQ10_9LACO</name>
<evidence type="ECO:0000256" key="5">
    <source>
        <dbReference type="ARBA" id="ARBA00023136"/>
    </source>
</evidence>
<keyword evidence="4 6" id="KW-1133">Transmembrane helix</keyword>
<dbReference type="InterPro" id="IPR036259">
    <property type="entry name" value="MFS_trans_sf"/>
</dbReference>
<dbReference type="InterPro" id="IPR011701">
    <property type="entry name" value="MFS"/>
</dbReference>
<dbReference type="PROSITE" id="PS50850">
    <property type="entry name" value="MFS"/>
    <property type="match status" value="1"/>
</dbReference>
<feature type="domain" description="Major facilitator superfamily (MFS) profile" evidence="7">
    <location>
        <begin position="17"/>
        <end position="397"/>
    </location>
</feature>
<dbReference type="Proteomes" id="UP000272003">
    <property type="component" value="Chromosome"/>
</dbReference>
<evidence type="ECO:0000256" key="6">
    <source>
        <dbReference type="SAM" id="Phobius"/>
    </source>
</evidence>
<dbReference type="OrthoDB" id="9787026at2"/>
<reference evidence="8 9" key="1">
    <citation type="submission" date="2018-09" db="EMBL/GenBank/DDBJ databases">
        <title>Genome sequencing of strain BHWM-4.</title>
        <authorList>
            <person name="Heo J."/>
            <person name="Kim S.-J."/>
            <person name="Kwon S.-W."/>
        </authorList>
    </citation>
    <scope>NUCLEOTIDE SEQUENCE [LARGE SCALE GENOMIC DNA]</scope>
    <source>
        <strain evidence="8 9">BHWM-4</strain>
    </source>
</reference>
<feature type="transmembrane region" description="Helical" evidence="6">
    <location>
        <begin position="346"/>
        <end position="368"/>
    </location>
</feature>
<dbReference type="AlphaFoldDB" id="A0A387AQ10"/>
<keyword evidence="3 6" id="KW-0812">Transmembrane</keyword>
<keyword evidence="5 6" id="KW-0472">Membrane</keyword>
<feature type="transmembrane region" description="Helical" evidence="6">
    <location>
        <begin position="83"/>
        <end position="102"/>
    </location>
</feature>
<evidence type="ECO:0000256" key="2">
    <source>
        <dbReference type="ARBA" id="ARBA00022448"/>
    </source>
</evidence>
<feature type="transmembrane region" description="Helical" evidence="6">
    <location>
        <begin position="166"/>
        <end position="185"/>
    </location>
</feature>
<protein>
    <submittedName>
        <fullName evidence="8">MFS transporter</fullName>
    </submittedName>
</protein>
<dbReference type="GO" id="GO:0046943">
    <property type="term" value="F:carboxylic acid transmembrane transporter activity"/>
    <property type="evidence" value="ECO:0007669"/>
    <property type="project" value="TreeGrafter"/>
</dbReference>
<organism evidence="8 9">
    <name type="scientific">Apilactobacillus bombintestini</name>
    <dbReference type="NCBI Taxonomy" id="2419772"/>
    <lineage>
        <taxon>Bacteria</taxon>
        <taxon>Bacillati</taxon>
        <taxon>Bacillota</taxon>
        <taxon>Bacilli</taxon>
        <taxon>Lactobacillales</taxon>
        <taxon>Lactobacillaceae</taxon>
        <taxon>Apilactobacillus</taxon>
    </lineage>
</organism>
<keyword evidence="9" id="KW-1185">Reference proteome</keyword>
<feature type="transmembrane region" description="Helical" evidence="6">
    <location>
        <begin position="313"/>
        <end position="334"/>
    </location>
</feature>
<dbReference type="PANTHER" id="PTHR23508">
    <property type="entry name" value="CARBOXYLIC ACID TRANSPORTER PROTEIN HOMOLOG"/>
    <property type="match status" value="1"/>
</dbReference>
<evidence type="ECO:0000256" key="4">
    <source>
        <dbReference type="ARBA" id="ARBA00022989"/>
    </source>
</evidence>
<dbReference type="Gene3D" id="1.20.1250.20">
    <property type="entry name" value="MFS general substrate transporter like domains"/>
    <property type="match status" value="2"/>
</dbReference>
<evidence type="ECO:0000313" key="9">
    <source>
        <dbReference type="Proteomes" id="UP000272003"/>
    </source>
</evidence>
<dbReference type="EMBL" id="CP032626">
    <property type="protein sequence ID" value="AYF92073.1"/>
    <property type="molecule type" value="Genomic_DNA"/>
</dbReference>
<evidence type="ECO:0000259" key="7">
    <source>
        <dbReference type="PROSITE" id="PS50850"/>
    </source>
</evidence>
<keyword evidence="2" id="KW-0813">Transport</keyword>
<feature type="transmembrane region" description="Helical" evidence="6">
    <location>
        <begin position="259"/>
        <end position="276"/>
    </location>
</feature>
<sequence>MENVQSHSAMTKSQKWVLASTTIGQILECMDSSFVSFALSSIIVSLNISTAQAGMLSTITSFGTLLGGILFGLLADRFGRVKILTYTIFIFAFATTGIMFVQNFTALAILRFLVGVGTGGEYGSGVAMICESFKKKQGRSTSISTIGGQVGSILSAAVSSAMIPLFGWRALFLIGIIPIFFAFIIRRNLKESQEFIDTMQRKDRPKVSIKKLFATPRLAWQTGALIVMVIVQIAGYYGLINWLPSIMQKQLGLSVSKSALWTIVTFVGMSIGMMTFGTILDKFGPRKAFGMFLLIAAVAVYGITFAFNAATLLLAATVLGFFSNGMYCGYGVIISRLYHIEIRSTANNFIMGCGRAIGGFSPAVIGLLMENHSLLLIMGTLSILYLISFSAMMSIPGLRNMQQD</sequence>
<dbReference type="KEGG" id="abom:D7I45_00500"/>
<gene>
    <name evidence="8" type="ORF">D7I45_00500</name>
</gene>
<dbReference type="PANTHER" id="PTHR23508:SF10">
    <property type="entry name" value="CARBOXYLIC ACID TRANSPORTER PROTEIN HOMOLOG"/>
    <property type="match status" value="1"/>
</dbReference>
<dbReference type="Pfam" id="PF07690">
    <property type="entry name" value="MFS_1"/>
    <property type="match status" value="1"/>
</dbReference>
<dbReference type="InterPro" id="IPR020846">
    <property type="entry name" value="MFS_dom"/>
</dbReference>
<evidence type="ECO:0000313" key="8">
    <source>
        <dbReference type="EMBL" id="AYF92073.1"/>
    </source>
</evidence>
<accession>A0A387AQ10</accession>
<evidence type="ECO:0000256" key="3">
    <source>
        <dbReference type="ARBA" id="ARBA00022692"/>
    </source>
</evidence>
<proteinExistence type="predicted"/>
<comment type="subcellular location">
    <subcellularLocation>
        <location evidence="1">Cell membrane</location>
        <topology evidence="1">Multi-pass membrane protein</topology>
    </subcellularLocation>
</comment>
<dbReference type="GO" id="GO:0005886">
    <property type="term" value="C:plasma membrane"/>
    <property type="evidence" value="ECO:0007669"/>
    <property type="project" value="UniProtKB-SubCell"/>
</dbReference>
<dbReference type="SUPFAM" id="SSF103473">
    <property type="entry name" value="MFS general substrate transporter"/>
    <property type="match status" value="1"/>
</dbReference>
<feature type="transmembrane region" description="Helical" evidence="6">
    <location>
        <begin position="374"/>
        <end position="395"/>
    </location>
</feature>
<feature type="transmembrane region" description="Helical" evidence="6">
    <location>
        <begin position="288"/>
        <end position="307"/>
    </location>
</feature>
<feature type="transmembrane region" description="Helical" evidence="6">
    <location>
        <begin position="53"/>
        <end position="74"/>
    </location>
</feature>
<dbReference type="RefSeq" id="WP_120783847.1">
    <property type="nucleotide sequence ID" value="NZ_CP032626.1"/>
</dbReference>
<feature type="transmembrane region" description="Helical" evidence="6">
    <location>
        <begin position="218"/>
        <end position="239"/>
    </location>
</feature>
<evidence type="ECO:0000256" key="1">
    <source>
        <dbReference type="ARBA" id="ARBA00004651"/>
    </source>
</evidence>